<organism evidence="1 2">
    <name type="scientific">Trichinella pseudospiralis</name>
    <name type="common">Parasitic roundworm</name>
    <dbReference type="NCBI Taxonomy" id="6337"/>
    <lineage>
        <taxon>Eukaryota</taxon>
        <taxon>Metazoa</taxon>
        <taxon>Ecdysozoa</taxon>
        <taxon>Nematoda</taxon>
        <taxon>Enoplea</taxon>
        <taxon>Dorylaimia</taxon>
        <taxon>Trichinellida</taxon>
        <taxon>Trichinellidae</taxon>
        <taxon>Trichinella</taxon>
    </lineage>
</organism>
<protein>
    <submittedName>
        <fullName evidence="1">Uncharacterized protein</fullName>
    </submittedName>
</protein>
<dbReference type="AlphaFoldDB" id="A0A0V1DKZ6"/>
<comment type="caution">
    <text evidence="1">The sequence shown here is derived from an EMBL/GenBank/DDBJ whole genome shotgun (WGS) entry which is preliminary data.</text>
</comment>
<dbReference type="EMBL" id="JYDT01003914">
    <property type="protein sequence ID" value="KRY62022.1"/>
    <property type="molecule type" value="Genomic_DNA"/>
</dbReference>
<proteinExistence type="predicted"/>
<keyword evidence="2" id="KW-1185">Reference proteome</keyword>
<evidence type="ECO:0000313" key="2">
    <source>
        <dbReference type="Proteomes" id="UP000054995"/>
    </source>
</evidence>
<reference evidence="1 2" key="1">
    <citation type="submission" date="2015-01" db="EMBL/GenBank/DDBJ databases">
        <title>Evolution of Trichinella species and genotypes.</title>
        <authorList>
            <person name="Korhonen P.K."/>
            <person name="Edoardo P."/>
            <person name="Giuseppe L.R."/>
            <person name="Gasser R.B."/>
        </authorList>
    </citation>
    <scope>NUCLEOTIDE SEQUENCE [LARGE SCALE GENOMIC DNA]</scope>
    <source>
        <strain evidence="1">ISS470</strain>
    </source>
</reference>
<evidence type="ECO:0000313" key="1">
    <source>
        <dbReference type="EMBL" id="KRY62022.1"/>
    </source>
</evidence>
<name>A0A0V1DKZ6_TRIPS</name>
<accession>A0A0V1DKZ6</accession>
<dbReference type="Proteomes" id="UP000054995">
    <property type="component" value="Unassembled WGS sequence"/>
</dbReference>
<gene>
    <name evidence="1" type="ORF">T4D_12450</name>
</gene>
<sequence>MQSVISSLLISEIKFNSISRKVGIIEKQRKDSEIGWKRILDGKLPIV</sequence>